<organism evidence="2">
    <name type="scientific">Amphimedon queenslandica</name>
    <name type="common">Sponge</name>
    <dbReference type="NCBI Taxonomy" id="400682"/>
    <lineage>
        <taxon>Eukaryota</taxon>
        <taxon>Metazoa</taxon>
        <taxon>Porifera</taxon>
        <taxon>Demospongiae</taxon>
        <taxon>Heteroscleromorpha</taxon>
        <taxon>Haplosclerida</taxon>
        <taxon>Niphatidae</taxon>
        <taxon>Amphimedon</taxon>
    </lineage>
</organism>
<dbReference type="OrthoDB" id="6159421at2759"/>
<dbReference type="AlphaFoldDB" id="A0A1X7V1M8"/>
<evidence type="ECO:0000313" key="2">
    <source>
        <dbReference type="EnsemblMetazoa" id="Aqu2.1.33861_001"/>
    </source>
</evidence>
<dbReference type="PANTHER" id="PTHR46880">
    <property type="entry name" value="RAS-ASSOCIATING DOMAIN-CONTAINING PROTEIN"/>
    <property type="match status" value="1"/>
</dbReference>
<proteinExistence type="predicted"/>
<accession>A0A1X7V1M8</accession>
<protein>
    <recommendedName>
        <fullName evidence="1">C17orf113 probable zinc finger domain-containing protein</fullName>
    </recommendedName>
</protein>
<dbReference type="OMA" id="PCICIRS"/>
<dbReference type="InterPro" id="IPR057456">
    <property type="entry name" value="Znf_C17orf113"/>
</dbReference>
<feature type="domain" description="C17orf113 probable zinc finger" evidence="1">
    <location>
        <begin position="43"/>
        <end position="106"/>
    </location>
</feature>
<dbReference type="EnsemblMetazoa" id="Aqu2.1.33861_001">
    <property type="protein sequence ID" value="Aqu2.1.33861_001"/>
    <property type="gene ID" value="Aqu2.1.33861"/>
</dbReference>
<reference evidence="2" key="1">
    <citation type="submission" date="2017-05" db="UniProtKB">
        <authorList>
            <consortium name="EnsemblMetazoa"/>
        </authorList>
    </citation>
    <scope>IDENTIFICATION</scope>
</reference>
<evidence type="ECO:0000259" key="1">
    <source>
        <dbReference type="Pfam" id="PF25431"/>
    </source>
</evidence>
<dbReference type="PANTHER" id="PTHR46880:SF5">
    <property type="entry name" value="DUF4371 DOMAIN-CONTAINING PROTEIN"/>
    <property type="match status" value="1"/>
</dbReference>
<dbReference type="Pfam" id="PF25431">
    <property type="entry name" value="zf-C17orf113"/>
    <property type="match status" value="1"/>
</dbReference>
<dbReference type="InParanoid" id="A0A1X7V1M8"/>
<name>A0A1X7V1M8_AMPQE</name>
<sequence length="187" mass="21641">MASQSKLGEGLKLLTVNRGRDCGEPSSKKRKLEYKSAWEEGRPWLYFDDNEDGMFCKLCKKWERKHRSGKQVWNQVPCICIRSNSVLRHEQSDQHKEAVELEKAKQQSEKDGGIHSFDKVWEAEEKSLKSALMCLYWLCKEEVAHCSKFGKLLDLVDLLDKDILLDLKKGANASYRSHRIRISVLAI</sequence>